<name>A0A160TPA8_9ZZZZ</name>
<feature type="domain" description="PET hydrolase/cutinase-like" evidence="1">
    <location>
        <begin position="38"/>
        <end position="176"/>
    </location>
</feature>
<dbReference type="PANTHER" id="PTHR33428:SF14">
    <property type="entry name" value="CARBOXYLESTERASE TYPE B DOMAIN-CONTAINING PROTEIN"/>
    <property type="match status" value="1"/>
</dbReference>
<dbReference type="InterPro" id="IPR029058">
    <property type="entry name" value="AB_hydrolase_fold"/>
</dbReference>
<dbReference type="AlphaFoldDB" id="A0A160TPA8"/>
<gene>
    <name evidence="2" type="ORF">MGWOODY_Smn2266</name>
</gene>
<reference evidence="2" key="1">
    <citation type="submission" date="2015-10" db="EMBL/GenBank/DDBJ databases">
        <authorList>
            <person name="Gilbert D.G."/>
        </authorList>
    </citation>
    <scope>NUCLEOTIDE SEQUENCE</scope>
</reference>
<evidence type="ECO:0000259" key="1">
    <source>
        <dbReference type="Pfam" id="PF12740"/>
    </source>
</evidence>
<dbReference type="PANTHER" id="PTHR33428">
    <property type="entry name" value="CHLOROPHYLLASE-2, CHLOROPLASTIC"/>
    <property type="match status" value="1"/>
</dbReference>
<proteinExistence type="predicted"/>
<accession>A0A160TPA8</accession>
<dbReference type="Gene3D" id="3.40.50.1820">
    <property type="entry name" value="alpha/beta hydrolase"/>
    <property type="match status" value="1"/>
</dbReference>
<sequence>MKKAIFLATAAFAVCLNAPASAGPNLPTKPIEQKYYADGAWTVAQSFTPAGCDSKGNACDIFYPANLGANGVHHPIIVWANGTGTTPIPATTYAYLLRHLASWGFVVIATRDGTTGTGQTVIDSANYIKARNADSGSIFYGKLDTTRIGAMGHSQGASGAINAMLKSGGAIRTAVTFHLPRQSWCNPADNCLLTGDLAAATSGSILYVSGSTDVLIAPDTQLIPPGQLNSITAYYNATPAPLLKAKGIIKGTAHNDVQGNPTCAGAAFPCSNGVHGYLGYSTAWMMWQLMGAADGRQAFLATGGEIFTETTNWQGVASNIP</sequence>
<dbReference type="SUPFAM" id="SSF53474">
    <property type="entry name" value="alpha/beta-Hydrolases"/>
    <property type="match status" value="1"/>
</dbReference>
<organism evidence="2">
    <name type="scientific">hydrothermal vent metagenome</name>
    <dbReference type="NCBI Taxonomy" id="652676"/>
    <lineage>
        <taxon>unclassified sequences</taxon>
        <taxon>metagenomes</taxon>
        <taxon>ecological metagenomes</taxon>
    </lineage>
</organism>
<protein>
    <recommendedName>
        <fullName evidence="1">PET hydrolase/cutinase-like domain-containing protein</fullName>
    </recommendedName>
</protein>
<evidence type="ECO:0000313" key="2">
    <source>
        <dbReference type="EMBL" id="CUS46773.1"/>
    </source>
</evidence>
<dbReference type="InterPro" id="IPR041127">
    <property type="entry name" value="PET_hydrolase/cutinase-like"/>
</dbReference>
<dbReference type="Pfam" id="PF12740">
    <property type="entry name" value="PETase"/>
    <property type="match status" value="1"/>
</dbReference>
<dbReference type="EMBL" id="CZQE01000393">
    <property type="protein sequence ID" value="CUS46773.1"/>
    <property type="molecule type" value="Genomic_DNA"/>
</dbReference>